<evidence type="ECO:0000313" key="2">
    <source>
        <dbReference type="EMBL" id="TWX59337.1"/>
    </source>
</evidence>
<dbReference type="AlphaFoldDB" id="A0A5C6Q9K8"/>
<keyword evidence="1" id="KW-0732">Signal</keyword>
<name>A0A5C6Q9K8_9GAMM</name>
<dbReference type="EMBL" id="VOLQ01000023">
    <property type="protein sequence ID" value="TWX65461.1"/>
    <property type="molecule type" value="Genomic_DNA"/>
</dbReference>
<proteinExistence type="predicted"/>
<comment type="caution">
    <text evidence="3">The sequence shown here is derived from an EMBL/GenBank/DDBJ whole genome shotgun (WGS) entry which is preliminary data.</text>
</comment>
<dbReference type="EMBL" id="VOLR01000012">
    <property type="protein sequence ID" value="TWX59337.1"/>
    <property type="molecule type" value="Genomic_DNA"/>
</dbReference>
<dbReference type="RefSeq" id="WP_146799532.1">
    <property type="nucleotide sequence ID" value="NZ_VOLP01000012.1"/>
</dbReference>
<feature type="chain" id="PRO_5022884207" evidence="1">
    <location>
        <begin position="30"/>
        <end position="159"/>
    </location>
</feature>
<dbReference type="Pfam" id="PF11456">
    <property type="entry name" value="DUF3019"/>
    <property type="match status" value="1"/>
</dbReference>
<accession>A0A5C6Q9K8</accession>
<evidence type="ECO:0000313" key="4">
    <source>
        <dbReference type="Proteomes" id="UP000321525"/>
    </source>
</evidence>
<organism evidence="3 5">
    <name type="scientific">Colwellia hornerae</name>
    <dbReference type="NCBI Taxonomy" id="89402"/>
    <lineage>
        <taxon>Bacteria</taxon>
        <taxon>Pseudomonadati</taxon>
        <taxon>Pseudomonadota</taxon>
        <taxon>Gammaproteobacteria</taxon>
        <taxon>Alteromonadales</taxon>
        <taxon>Colwelliaceae</taxon>
        <taxon>Colwellia</taxon>
    </lineage>
</organism>
<evidence type="ECO:0000313" key="5">
    <source>
        <dbReference type="Proteomes" id="UP000321917"/>
    </source>
</evidence>
<dbReference type="Proteomes" id="UP000321917">
    <property type="component" value="Unassembled WGS sequence"/>
</dbReference>
<protein>
    <submittedName>
        <fullName evidence="3">DUF3019 domain-containing protein</fullName>
    </submittedName>
</protein>
<feature type="signal peptide" evidence="1">
    <location>
        <begin position="1"/>
        <end position="29"/>
    </location>
</feature>
<gene>
    <name evidence="2" type="ORF">ESZ26_10255</name>
    <name evidence="3" type="ORF">ESZ27_12345</name>
</gene>
<evidence type="ECO:0000313" key="3">
    <source>
        <dbReference type="EMBL" id="TWX65461.1"/>
    </source>
</evidence>
<reference evidence="3 5" key="1">
    <citation type="submission" date="2019-07" db="EMBL/GenBank/DDBJ databases">
        <title>Genomes of sea-ice associated Colwellia species.</title>
        <authorList>
            <person name="Bowman J.P."/>
        </authorList>
    </citation>
    <scope>NUCLEOTIDE SEQUENCE [LARGE SCALE GENOMIC DNA]</scope>
    <source>
        <strain evidence="2 4">ACAM 607</strain>
        <strain evidence="3 5">IC036</strain>
    </source>
</reference>
<evidence type="ECO:0000256" key="1">
    <source>
        <dbReference type="SAM" id="SignalP"/>
    </source>
</evidence>
<dbReference type="OrthoDB" id="5772660at2"/>
<dbReference type="InterPro" id="IPR021559">
    <property type="entry name" value="DUF3019"/>
</dbReference>
<sequence length="159" mass="18406">MSFKLSKRHLKKWLLLSCLFAGSTPSAVAEIIQKQQVQQIDKVAQSPKNHVSFSAQPANCIALRYGRTCYADVKINWSSDIKQDYCLLIKQEKTAKLLQQSIKCWKNSNGNEIIFNFESNKKIEFQLMSSKDKQVIAETAVEVSWVHEATPRKRRWRIF</sequence>
<keyword evidence="4" id="KW-1185">Reference proteome</keyword>
<dbReference type="Proteomes" id="UP000321525">
    <property type="component" value="Unassembled WGS sequence"/>
</dbReference>